<sequence length="327" mass="37913">MGGYPYLILPMPLFIITELALIAFYALFAWAVRTFDKKYRVIEIFMKSDRNYYTLSLFLLAAVGVTDIFHVFTFQHDLPIFFSLISFYSYVIILILAVFIGYFVIRTTNQTIYLHEKTAYAIQLEEENREVNYFKHDYQNILLTLSIFIKNNDMPGLRTYFFEELNQYSEEILANENILKDLQKLEILPLKGLLIEKSEQAKEFGVKIDISILETIDTVQIPIIKLVRCISILLDNAIEESKKQAESRVSIEVLHRQKETIFKVQNSLAAAKQQPEAMMKDGYSTKGKGRGKGLASFERIINGLDNATYMIEQKDNTFTSYIFLTNK</sequence>
<feature type="transmembrane region" description="Helical" evidence="1">
    <location>
        <begin position="80"/>
        <end position="105"/>
    </location>
</feature>
<dbReference type="PANTHER" id="PTHR40448">
    <property type="entry name" value="TWO-COMPONENT SENSOR HISTIDINE KINASE"/>
    <property type="match status" value="1"/>
</dbReference>
<proteinExistence type="predicted"/>
<dbReference type="SUPFAM" id="SSF55874">
    <property type="entry name" value="ATPase domain of HSP90 chaperone/DNA topoisomerase II/histidine kinase"/>
    <property type="match status" value="1"/>
</dbReference>
<dbReference type="Gene3D" id="3.30.565.10">
    <property type="entry name" value="Histidine kinase-like ATPase, C-terminal domain"/>
    <property type="match status" value="1"/>
</dbReference>
<dbReference type="EMBL" id="JAARQN010000002">
    <property type="protein sequence ID" value="MBC1456918.1"/>
    <property type="molecule type" value="Genomic_DNA"/>
</dbReference>
<keyword evidence="1" id="KW-0472">Membrane</keyword>
<name>A0A841YUG5_9LIST</name>
<evidence type="ECO:0000313" key="3">
    <source>
        <dbReference type="EMBL" id="MBC1456918.1"/>
    </source>
</evidence>
<accession>A0A841YUG5</accession>
<dbReference type="AlphaFoldDB" id="A0A841YUG5"/>
<reference evidence="3 4" key="1">
    <citation type="submission" date="2020-03" db="EMBL/GenBank/DDBJ databases">
        <title>Soil Listeria distribution.</title>
        <authorList>
            <person name="Liao J."/>
            <person name="Wiedmann M."/>
        </authorList>
    </citation>
    <scope>NUCLEOTIDE SEQUENCE [LARGE SCALE GENOMIC DNA]</scope>
    <source>
        <strain evidence="3 4">FSL L7-1614</strain>
    </source>
</reference>
<comment type="caution">
    <text evidence="3">The sequence shown here is derived from an EMBL/GenBank/DDBJ whole genome shotgun (WGS) entry which is preliminary data.</text>
</comment>
<dbReference type="InterPro" id="IPR032834">
    <property type="entry name" value="NatK-like_C"/>
</dbReference>
<dbReference type="InterPro" id="IPR036890">
    <property type="entry name" value="HATPase_C_sf"/>
</dbReference>
<dbReference type="PANTHER" id="PTHR40448:SF1">
    <property type="entry name" value="TWO-COMPONENT SENSOR HISTIDINE KINASE"/>
    <property type="match status" value="1"/>
</dbReference>
<feature type="domain" description="Sensor histidine kinase NatK-like C-terminal" evidence="2">
    <location>
        <begin position="223"/>
        <end position="323"/>
    </location>
</feature>
<evidence type="ECO:0000256" key="1">
    <source>
        <dbReference type="SAM" id="Phobius"/>
    </source>
</evidence>
<keyword evidence="1" id="KW-0812">Transmembrane</keyword>
<protein>
    <submittedName>
        <fullName evidence="3">GHKL domain-containing protein</fullName>
    </submittedName>
</protein>
<dbReference type="GO" id="GO:0042802">
    <property type="term" value="F:identical protein binding"/>
    <property type="evidence" value="ECO:0007669"/>
    <property type="project" value="TreeGrafter"/>
</dbReference>
<gene>
    <name evidence="3" type="ORF">HB850_04060</name>
</gene>
<evidence type="ECO:0000259" key="2">
    <source>
        <dbReference type="Pfam" id="PF14501"/>
    </source>
</evidence>
<feature type="transmembrane region" description="Helical" evidence="1">
    <location>
        <begin position="6"/>
        <end position="32"/>
    </location>
</feature>
<dbReference type="Proteomes" id="UP000569903">
    <property type="component" value="Unassembled WGS sequence"/>
</dbReference>
<organism evidence="3 4">
    <name type="scientific">Listeria newyorkensis</name>
    <dbReference type="NCBI Taxonomy" id="1497681"/>
    <lineage>
        <taxon>Bacteria</taxon>
        <taxon>Bacillati</taxon>
        <taxon>Bacillota</taxon>
        <taxon>Bacilli</taxon>
        <taxon>Bacillales</taxon>
        <taxon>Listeriaceae</taxon>
        <taxon>Listeria</taxon>
    </lineage>
</organism>
<evidence type="ECO:0000313" key="4">
    <source>
        <dbReference type="Proteomes" id="UP000569903"/>
    </source>
</evidence>
<dbReference type="Pfam" id="PF14501">
    <property type="entry name" value="HATPase_c_5"/>
    <property type="match status" value="1"/>
</dbReference>
<feature type="transmembrane region" description="Helical" evidence="1">
    <location>
        <begin position="52"/>
        <end position="74"/>
    </location>
</feature>
<keyword evidence="1" id="KW-1133">Transmembrane helix</keyword>